<gene>
    <name evidence="2" type="ORF">SEMRO_175_G077050.1</name>
</gene>
<dbReference type="AlphaFoldDB" id="A0A9N8DKB4"/>
<evidence type="ECO:0000313" key="2">
    <source>
        <dbReference type="EMBL" id="CAB9503751.1"/>
    </source>
</evidence>
<accession>A0A9N8DKB4</accession>
<dbReference type="Proteomes" id="UP001153069">
    <property type="component" value="Unassembled WGS sequence"/>
</dbReference>
<evidence type="ECO:0000313" key="3">
    <source>
        <dbReference type="Proteomes" id="UP001153069"/>
    </source>
</evidence>
<feature type="region of interest" description="Disordered" evidence="1">
    <location>
        <begin position="90"/>
        <end position="123"/>
    </location>
</feature>
<evidence type="ECO:0000256" key="1">
    <source>
        <dbReference type="SAM" id="MobiDB-lite"/>
    </source>
</evidence>
<keyword evidence="3" id="KW-1185">Reference proteome</keyword>
<proteinExistence type="predicted"/>
<name>A0A9N8DKB4_9STRA</name>
<dbReference type="EMBL" id="CAICTM010000174">
    <property type="protein sequence ID" value="CAB9503751.1"/>
    <property type="molecule type" value="Genomic_DNA"/>
</dbReference>
<dbReference type="OrthoDB" id="55920at2759"/>
<comment type="caution">
    <text evidence="2">The sequence shown here is derived from an EMBL/GenBank/DDBJ whole genome shotgun (WGS) entry which is preliminary data.</text>
</comment>
<protein>
    <submittedName>
        <fullName evidence="2">Uncharacterized protein</fullName>
    </submittedName>
</protein>
<reference evidence="2" key="1">
    <citation type="submission" date="2020-06" db="EMBL/GenBank/DDBJ databases">
        <authorList>
            <consortium name="Plant Systems Biology data submission"/>
        </authorList>
    </citation>
    <scope>NUCLEOTIDE SEQUENCE</scope>
    <source>
        <strain evidence="2">D6</strain>
    </source>
</reference>
<feature type="compositionally biased region" description="Low complexity" evidence="1">
    <location>
        <begin position="94"/>
        <end position="109"/>
    </location>
</feature>
<organism evidence="2 3">
    <name type="scientific">Seminavis robusta</name>
    <dbReference type="NCBI Taxonomy" id="568900"/>
    <lineage>
        <taxon>Eukaryota</taxon>
        <taxon>Sar</taxon>
        <taxon>Stramenopiles</taxon>
        <taxon>Ochrophyta</taxon>
        <taxon>Bacillariophyta</taxon>
        <taxon>Bacillariophyceae</taxon>
        <taxon>Bacillariophycidae</taxon>
        <taxon>Naviculales</taxon>
        <taxon>Naviculaceae</taxon>
        <taxon>Seminavis</taxon>
    </lineage>
</organism>
<sequence length="145" mass="15479">MEPPEIIQFPTDPPEVGTGNNVCNICWNGKFPGDTAMVIAMLDIGVGAAPCDYFYKIGQDGLIPKHLCDPLQHFAYVPCGCGYGIDVGAGPDLTSTPSTPTMVPSDMPSQVPSDMPSMVPTSNQWARKLESGRRQHGRLKGSTSP</sequence>